<dbReference type="RefSeq" id="WP_014110132.1">
    <property type="nucleotide sequence ID" value="NC_016041.1"/>
</dbReference>
<accession>G4QDY7</accession>
<name>G4QDY7_GLANF</name>
<dbReference type="STRING" id="1085623.GNIT_3166"/>
<dbReference type="KEGG" id="gni:GNIT_3166"/>
<dbReference type="OrthoDB" id="6194490at2"/>
<dbReference type="AlphaFoldDB" id="G4QDY7"/>
<feature type="chain" id="PRO_5003467191" evidence="1">
    <location>
        <begin position="24"/>
        <end position="321"/>
    </location>
</feature>
<gene>
    <name evidence="2" type="ordered locus">GNIT_3166</name>
</gene>
<keyword evidence="1" id="KW-0732">Signal</keyword>
<protein>
    <submittedName>
        <fullName evidence="2">Uncharacterized protein</fullName>
    </submittedName>
</protein>
<organism evidence="2 3">
    <name type="scientific">Glaciecola nitratireducens (strain JCM 12485 / KCTC 12276 / FR1064)</name>
    <dbReference type="NCBI Taxonomy" id="1085623"/>
    <lineage>
        <taxon>Bacteria</taxon>
        <taxon>Pseudomonadati</taxon>
        <taxon>Pseudomonadota</taxon>
        <taxon>Gammaproteobacteria</taxon>
        <taxon>Alteromonadales</taxon>
        <taxon>Alteromonadaceae</taxon>
        <taxon>Brumicola</taxon>
    </lineage>
</organism>
<evidence type="ECO:0000313" key="2">
    <source>
        <dbReference type="EMBL" id="AEP31261.1"/>
    </source>
</evidence>
<evidence type="ECO:0000256" key="1">
    <source>
        <dbReference type="SAM" id="SignalP"/>
    </source>
</evidence>
<dbReference type="HOGENOM" id="CLU_074744_1_0_6"/>
<keyword evidence="3" id="KW-1185">Reference proteome</keyword>
<dbReference type="Proteomes" id="UP000009282">
    <property type="component" value="Chromosome"/>
</dbReference>
<evidence type="ECO:0000313" key="3">
    <source>
        <dbReference type="Proteomes" id="UP000009282"/>
    </source>
</evidence>
<dbReference type="EMBL" id="CP003060">
    <property type="protein sequence ID" value="AEP31261.1"/>
    <property type="molecule type" value="Genomic_DNA"/>
</dbReference>
<feature type="signal peptide" evidence="1">
    <location>
        <begin position="1"/>
        <end position="23"/>
    </location>
</feature>
<proteinExistence type="predicted"/>
<reference evidence="2 3" key="1">
    <citation type="journal article" date="2011" name="J. Bacteriol.">
        <title>Complete genome sequence of seawater bacterium Glaciecola nitratireducens FR1064T.</title>
        <authorList>
            <person name="Bian F."/>
            <person name="Qin Q.L."/>
            <person name="Xie B.B."/>
            <person name="Shu Y.L."/>
            <person name="Zhang X.Y."/>
            <person name="Yu Y."/>
            <person name="Chen B."/>
            <person name="Chen X.L."/>
            <person name="Zhou B.C."/>
            <person name="Zhang Y.Z."/>
        </authorList>
    </citation>
    <scope>NUCLEOTIDE SEQUENCE [LARGE SCALE GENOMIC DNA]</scope>
    <source>
        <strain evidence="3">JCM 12485 / KCTC 12276 / FR1064</strain>
    </source>
</reference>
<dbReference type="eggNOG" id="COG3595">
    <property type="taxonomic scope" value="Bacteria"/>
</dbReference>
<sequence length="321" mass="34490">MKILIGRTAAVIGLGLLAFVASAKQNVDESMAAEPKGSVEIEHVNGKAKIVGWDKNEVSVTGELGEYTEEFKFERDGASIIIHVKPKNNKQGWNNWGSEEGDDLVIHVPVNSRVDYTSTNAELEISGIHGGVSAEVVNGNMDVDDLIGRIRLESVNGDIKARRLDGDVVIETVNGDIKGKHSGKKELKLSTVNGDIEIESDSPEVSAETVNGEIELSLQEVVEVNINTVNGSIDVTMDLQKNGRVEASSVGGSIDLIFQKGVAARFDIEAHAGGSIKNKITDKEQSKAEYGPRRWLEFSTSNPTGTVDISTVHGSIKVSTK</sequence>